<evidence type="ECO:0000256" key="2">
    <source>
        <dbReference type="SAM" id="SignalP"/>
    </source>
</evidence>
<keyword evidence="2" id="KW-0732">Signal</keyword>
<feature type="chain" id="PRO_5045789620" evidence="2">
    <location>
        <begin position="18"/>
        <end position="142"/>
    </location>
</feature>
<accession>A0ABQ9Y636</accession>
<dbReference type="Proteomes" id="UP001281761">
    <property type="component" value="Unassembled WGS sequence"/>
</dbReference>
<comment type="caution">
    <text evidence="3">The sequence shown here is derived from an EMBL/GenBank/DDBJ whole genome shotgun (WGS) entry which is preliminary data.</text>
</comment>
<sequence>MLHLSLIFILFCEEASPHSRGYEFHQNEQTTKDVNHMAFENRQKEKSLHNASPKPVDSTQDTPALSERFFTSGSAKTRTTPAKTEEKPKYEFKTTWIPSTRFSAPKEVFDKQPKKAEPAVPHQQDPVFKPIEFNPQQAFNKH</sequence>
<protein>
    <submittedName>
        <fullName evidence="3">Uncharacterized protein</fullName>
    </submittedName>
</protein>
<gene>
    <name evidence="3" type="ORF">BLNAU_5758</name>
</gene>
<organism evidence="3 4">
    <name type="scientific">Blattamonas nauphoetae</name>
    <dbReference type="NCBI Taxonomy" id="2049346"/>
    <lineage>
        <taxon>Eukaryota</taxon>
        <taxon>Metamonada</taxon>
        <taxon>Preaxostyla</taxon>
        <taxon>Oxymonadida</taxon>
        <taxon>Blattamonas</taxon>
    </lineage>
</organism>
<evidence type="ECO:0000256" key="1">
    <source>
        <dbReference type="SAM" id="MobiDB-lite"/>
    </source>
</evidence>
<proteinExistence type="predicted"/>
<dbReference type="EMBL" id="JARBJD010000031">
    <property type="protein sequence ID" value="KAK2959200.1"/>
    <property type="molecule type" value="Genomic_DNA"/>
</dbReference>
<evidence type="ECO:0000313" key="4">
    <source>
        <dbReference type="Proteomes" id="UP001281761"/>
    </source>
</evidence>
<feature type="signal peptide" evidence="2">
    <location>
        <begin position="1"/>
        <end position="17"/>
    </location>
</feature>
<keyword evidence="4" id="KW-1185">Reference proteome</keyword>
<feature type="region of interest" description="Disordered" evidence="1">
    <location>
        <begin position="103"/>
        <end position="142"/>
    </location>
</feature>
<feature type="compositionally biased region" description="Polar residues" evidence="1">
    <location>
        <begin position="57"/>
        <end position="82"/>
    </location>
</feature>
<evidence type="ECO:0000313" key="3">
    <source>
        <dbReference type="EMBL" id="KAK2959200.1"/>
    </source>
</evidence>
<feature type="compositionally biased region" description="Basic and acidic residues" evidence="1">
    <location>
        <begin position="107"/>
        <end position="117"/>
    </location>
</feature>
<feature type="compositionally biased region" description="Basic and acidic residues" evidence="1">
    <location>
        <begin position="37"/>
        <end position="48"/>
    </location>
</feature>
<name>A0ABQ9Y636_9EUKA</name>
<feature type="region of interest" description="Disordered" evidence="1">
    <location>
        <begin position="37"/>
        <end position="89"/>
    </location>
</feature>
<reference evidence="3 4" key="1">
    <citation type="journal article" date="2022" name="bioRxiv">
        <title>Genomics of Preaxostyla Flagellates Illuminates Evolutionary Transitions and the Path Towards Mitochondrial Loss.</title>
        <authorList>
            <person name="Novak L.V.F."/>
            <person name="Treitli S.C."/>
            <person name="Pyrih J."/>
            <person name="Halakuc P."/>
            <person name="Pipaliya S.V."/>
            <person name="Vacek V."/>
            <person name="Brzon O."/>
            <person name="Soukal P."/>
            <person name="Eme L."/>
            <person name="Dacks J.B."/>
            <person name="Karnkowska A."/>
            <person name="Elias M."/>
            <person name="Hampl V."/>
        </authorList>
    </citation>
    <scope>NUCLEOTIDE SEQUENCE [LARGE SCALE GENOMIC DNA]</scope>
    <source>
        <strain evidence="3">NAU3</strain>
        <tissue evidence="3">Gut</tissue>
    </source>
</reference>